<comment type="caution">
    <text evidence="2">The sequence shown here is derived from an EMBL/GenBank/DDBJ whole genome shotgun (WGS) entry which is preliminary data.</text>
</comment>
<accession>A0A0D6PC63</accession>
<dbReference type="Proteomes" id="UP000032668">
    <property type="component" value="Unassembled WGS sequence"/>
</dbReference>
<dbReference type="AlphaFoldDB" id="A0A0D6PC63"/>
<protein>
    <submittedName>
        <fullName evidence="2">Uncharacterized protein</fullName>
    </submittedName>
</protein>
<proteinExistence type="predicted"/>
<feature type="region of interest" description="Disordered" evidence="1">
    <location>
        <begin position="77"/>
        <end position="110"/>
    </location>
</feature>
<evidence type="ECO:0000313" key="2">
    <source>
        <dbReference type="EMBL" id="GAN79247.1"/>
    </source>
</evidence>
<gene>
    <name evidence="2" type="ORF">Aam_020_011</name>
</gene>
<evidence type="ECO:0000313" key="3">
    <source>
        <dbReference type="Proteomes" id="UP000032668"/>
    </source>
</evidence>
<dbReference type="EMBL" id="BANC01000020">
    <property type="protein sequence ID" value="GAN79247.1"/>
    <property type="molecule type" value="Genomic_DNA"/>
</dbReference>
<keyword evidence="3" id="KW-1185">Reference proteome</keyword>
<organism evidence="2 3">
    <name type="scientific">Acidocella aminolytica 101 = DSM 11237</name>
    <dbReference type="NCBI Taxonomy" id="1120923"/>
    <lineage>
        <taxon>Bacteria</taxon>
        <taxon>Pseudomonadati</taxon>
        <taxon>Pseudomonadota</taxon>
        <taxon>Alphaproteobacteria</taxon>
        <taxon>Acetobacterales</taxon>
        <taxon>Acidocellaceae</taxon>
        <taxon>Acidocella</taxon>
    </lineage>
</organism>
<sequence length="119" mass="13603">MTIRSMQKHMARNNIAGRQILAVHEVVSSLINQSGSFATHCLRHQGQRRLFNCKSRRMKLDKLQIFKFRACFHRKNQPLPHGRRRIGRIPEKPTDSPGGKQNPVSLQTQPVAIALNLNS</sequence>
<reference evidence="2 3" key="1">
    <citation type="submission" date="2012-11" db="EMBL/GenBank/DDBJ databases">
        <title>Whole genome sequence of Acidocella aminolytica 101 = DSM 11237.</title>
        <authorList>
            <person name="Azuma Y."/>
            <person name="Higashiura N."/>
            <person name="Hirakawa H."/>
            <person name="Matsushita K."/>
        </authorList>
    </citation>
    <scope>NUCLEOTIDE SEQUENCE [LARGE SCALE GENOMIC DNA]</scope>
    <source>
        <strain evidence="3">101 / DSM 11237</strain>
    </source>
</reference>
<evidence type="ECO:0000256" key="1">
    <source>
        <dbReference type="SAM" id="MobiDB-lite"/>
    </source>
</evidence>
<name>A0A0D6PC63_9PROT</name>
<feature type="compositionally biased region" description="Basic residues" evidence="1">
    <location>
        <begin position="77"/>
        <end position="87"/>
    </location>
</feature>